<dbReference type="SMART" id="SM00343">
    <property type="entry name" value="ZnF_C2HC"/>
    <property type="match status" value="1"/>
</dbReference>
<evidence type="ECO:0000313" key="5">
    <source>
        <dbReference type="Proteomes" id="UP001064489"/>
    </source>
</evidence>
<evidence type="ECO:0000256" key="1">
    <source>
        <dbReference type="PROSITE-ProRule" id="PRU00047"/>
    </source>
</evidence>
<dbReference type="AlphaFoldDB" id="A0AAD5NXE0"/>
<reference evidence="4" key="1">
    <citation type="journal article" date="2022" name="Plant J.">
        <title>Strategies of tolerance reflected in two North American maple genomes.</title>
        <authorList>
            <person name="McEvoy S.L."/>
            <person name="Sezen U.U."/>
            <person name="Trouern-Trend A."/>
            <person name="McMahon S.M."/>
            <person name="Schaberg P.G."/>
            <person name="Yang J."/>
            <person name="Wegrzyn J.L."/>
            <person name="Swenson N.G."/>
        </authorList>
    </citation>
    <scope>NUCLEOTIDE SEQUENCE</scope>
    <source>
        <strain evidence="4">91603</strain>
    </source>
</reference>
<dbReference type="Proteomes" id="UP001064489">
    <property type="component" value="Chromosome 3"/>
</dbReference>
<dbReference type="Pfam" id="PF00098">
    <property type="entry name" value="zf-CCHC"/>
    <property type="match status" value="1"/>
</dbReference>
<organism evidence="4 5">
    <name type="scientific">Acer negundo</name>
    <name type="common">Box elder</name>
    <dbReference type="NCBI Taxonomy" id="4023"/>
    <lineage>
        <taxon>Eukaryota</taxon>
        <taxon>Viridiplantae</taxon>
        <taxon>Streptophyta</taxon>
        <taxon>Embryophyta</taxon>
        <taxon>Tracheophyta</taxon>
        <taxon>Spermatophyta</taxon>
        <taxon>Magnoliopsida</taxon>
        <taxon>eudicotyledons</taxon>
        <taxon>Gunneridae</taxon>
        <taxon>Pentapetalae</taxon>
        <taxon>rosids</taxon>
        <taxon>malvids</taxon>
        <taxon>Sapindales</taxon>
        <taxon>Sapindaceae</taxon>
        <taxon>Hippocastanoideae</taxon>
        <taxon>Acereae</taxon>
        <taxon>Acer</taxon>
    </lineage>
</organism>
<accession>A0AAD5NXE0</accession>
<dbReference type="GO" id="GO:0008270">
    <property type="term" value="F:zinc ion binding"/>
    <property type="evidence" value="ECO:0007669"/>
    <property type="project" value="UniProtKB-KW"/>
</dbReference>
<dbReference type="PROSITE" id="PS50158">
    <property type="entry name" value="ZF_CCHC"/>
    <property type="match status" value="1"/>
</dbReference>
<dbReference type="GO" id="GO:0003676">
    <property type="term" value="F:nucleic acid binding"/>
    <property type="evidence" value="ECO:0007669"/>
    <property type="project" value="InterPro"/>
</dbReference>
<comment type="caution">
    <text evidence="4">The sequence shown here is derived from an EMBL/GenBank/DDBJ whole genome shotgun (WGS) entry which is preliminary data.</text>
</comment>
<evidence type="ECO:0000259" key="3">
    <source>
        <dbReference type="PROSITE" id="PS50158"/>
    </source>
</evidence>
<dbReference type="EMBL" id="JAJSOW010000100">
    <property type="protein sequence ID" value="KAI9185507.1"/>
    <property type="molecule type" value="Genomic_DNA"/>
</dbReference>
<dbReference type="InterPro" id="IPR036875">
    <property type="entry name" value="Znf_CCHC_sf"/>
</dbReference>
<sequence length="300" mass="35308">MRGLSVSVFDVDGYYLGLSGTRLVSELKNHDREENDGFKDDGVDVNHFHQTCIHVSDDSTHPHPRDLRYYGYIEHDTQRGFNGRVEILEFEGKMQPDEFIEWLNTIDRIFDYQDVPENKKLQPYWSLNDVCKLALKVEKQQKEMRSRGSKCFKCQGFGHIVFECPNHKIISLVKEDSDEDDLATDLKEDEYENEKVAEDVTYRDKGASLVVEMSLSVVQEEEEKDWKLRKLGEKKRINLCFGVRRFERSRRARPELGDPRSREMVAHQNVGRERERDDGGERQTADERGRVERFRVRSER</sequence>
<keyword evidence="5" id="KW-1185">Reference proteome</keyword>
<feature type="region of interest" description="Disordered" evidence="2">
    <location>
        <begin position="252"/>
        <end position="300"/>
    </location>
</feature>
<name>A0AAD5NXE0_ACENE</name>
<dbReference type="PANTHER" id="PTHR35046:SF21">
    <property type="entry name" value="RETROTRANSPOSON GAG DOMAIN-CONTAINING PROTEIN-RELATED"/>
    <property type="match status" value="1"/>
</dbReference>
<keyword evidence="1" id="KW-0479">Metal-binding</keyword>
<dbReference type="SUPFAM" id="SSF57756">
    <property type="entry name" value="Retrovirus zinc finger-like domains"/>
    <property type="match status" value="1"/>
</dbReference>
<evidence type="ECO:0000313" key="4">
    <source>
        <dbReference type="EMBL" id="KAI9185507.1"/>
    </source>
</evidence>
<evidence type="ECO:0000256" key="2">
    <source>
        <dbReference type="SAM" id="MobiDB-lite"/>
    </source>
</evidence>
<gene>
    <name evidence="4" type="ORF">LWI28_007981</name>
</gene>
<protein>
    <recommendedName>
        <fullName evidence="3">CCHC-type domain-containing protein</fullName>
    </recommendedName>
</protein>
<keyword evidence="1" id="KW-0862">Zinc</keyword>
<dbReference type="InterPro" id="IPR001878">
    <property type="entry name" value="Znf_CCHC"/>
</dbReference>
<feature type="domain" description="CCHC-type" evidence="3">
    <location>
        <begin position="150"/>
        <end position="166"/>
    </location>
</feature>
<reference evidence="4" key="2">
    <citation type="submission" date="2023-02" db="EMBL/GenBank/DDBJ databases">
        <authorList>
            <person name="Swenson N.G."/>
            <person name="Wegrzyn J.L."/>
            <person name="Mcevoy S.L."/>
        </authorList>
    </citation>
    <scope>NUCLEOTIDE SEQUENCE</scope>
    <source>
        <strain evidence="4">91603</strain>
        <tissue evidence="4">Leaf</tissue>
    </source>
</reference>
<dbReference type="Gene3D" id="4.10.60.10">
    <property type="entry name" value="Zinc finger, CCHC-type"/>
    <property type="match status" value="1"/>
</dbReference>
<keyword evidence="1" id="KW-0863">Zinc-finger</keyword>
<dbReference type="PANTHER" id="PTHR35046">
    <property type="entry name" value="ZINC KNUCKLE (CCHC-TYPE) FAMILY PROTEIN"/>
    <property type="match status" value="1"/>
</dbReference>
<proteinExistence type="predicted"/>